<keyword evidence="3" id="KW-1185">Reference proteome</keyword>
<gene>
    <name evidence="2" type="ORF">D9615_003103</name>
</gene>
<dbReference type="EMBL" id="JAACJP010000005">
    <property type="protein sequence ID" value="KAF5384207.1"/>
    <property type="molecule type" value="Genomic_DNA"/>
</dbReference>
<proteinExistence type="predicted"/>
<dbReference type="Proteomes" id="UP000565441">
    <property type="component" value="Unassembled WGS sequence"/>
</dbReference>
<protein>
    <submittedName>
        <fullName evidence="2">Uncharacterized protein</fullName>
    </submittedName>
</protein>
<feature type="compositionally biased region" description="Low complexity" evidence="1">
    <location>
        <begin position="97"/>
        <end position="118"/>
    </location>
</feature>
<dbReference type="AlphaFoldDB" id="A0A8H5HIY0"/>
<feature type="compositionally biased region" description="Low complexity" evidence="1">
    <location>
        <begin position="138"/>
        <end position="160"/>
    </location>
</feature>
<feature type="compositionally biased region" description="Polar residues" evidence="1">
    <location>
        <begin position="73"/>
        <end position="96"/>
    </location>
</feature>
<accession>A0A8H5HIY0</accession>
<feature type="compositionally biased region" description="Basic and acidic residues" evidence="1">
    <location>
        <begin position="59"/>
        <end position="69"/>
    </location>
</feature>
<feature type="region of interest" description="Disordered" evidence="1">
    <location>
        <begin position="26"/>
        <end position="166"/>
    </location>
</feature>
<evidence type="ECO:0000313" key="2">
    <source>
        <dbReference type="EMBL" id="KAF5384207.1"/>
    </source>
</evidence>
<organism evidence="2 3">
    <name type="scientific">Tricholomella constricta</name>
    <dbReference type="NCBI Taxonomy" id="117010"/>
    <lineage>
        <taxon>Eukaryota</taxon>
        <taxon>Fungi</taxon>
        <taxon>Dikarya</taxon>
        <taxon>Basidiomycota</taxon>
        <taxon>Agaricomycotina</taxon>
        <taxon>Agaricomycetes</taxon>
        <taxon>Agaricomycetidae</taxon>
        <taxon>Agaricales</taxon>
        <taxon>Tricholomatineae</taxon>
        <taxon>Lyophyllaceae</taxon>
        <taxon>Tricholomella</taxon>
    </lineage>
</organism>
<comment type="caution">
    <text evidence="2">The sequence shown here is derived from an EMBL/GenBank/DDBJ whole genome shotgun (WGS) entry which is preliminary data.</text>
</comment>
<evidence type="ECO:0000313" key="3">
    <source>
        <dbReference type="Proteomes" id="UP000565441"/>
    </source>
</evidence>
<reference evidence="2 3" key="1">
    <citation type="journal article" date="2020" name="ISME J.">
        <title>Uncovering the hidden diversity of litter-decomposition mechanisms in mushroom-forming fungi.</title>
        <authorList>
            <person name="Floudas D."/>
            <person name="Bentzer J."/>
            <person name="Ahren D."/>
            <person name="Johansson T."/>
            <person name="Persson P."/>
            <person name="Tunlid A."/>
        </authorList>
    </citation>
    <scope>NUCLEOTIDE SEQUENCE [LARGE SCALE GENOMIC DNA]</scope>
    <source>
        <strain evidence="2 3">CBS 661.87</strain>
    </source>
</reference>
<sequence length="166" mass="17731">MAMTYLPLIIGLKAAQNMTSVEQGSFVGGQGRNAPPRYSGIHSDNSRRVSVSEPPSYTETHDAQSDEQHLAGPSTSRQPYTTQPPFASSTATNDYATRQTSVGGSSTSSNSSYVTTRTRLTEPAHGHTAVSGNRDSHFSTTSDETESSSWSISPNANSSNYTVAEY</sequence>
<evidence type="ECO:0000256" key="1">
    <source>
        <dbReference type="SAM" id="MobiDB-lite"/>
    </source>
</evidence>
<name>A0A8H5HIY0_9AGAR</name>